<sequence>MSYYSIEGSLFHPISVCVIFLIILYIIRRPRIGINEPPFVPYAIPILGHTYNYLIHTKRFIKECKEQYGDSFSIYVFGRIITIAARSSLNEVFKNHEDFGSTVPESIPFHKLFLYSNGLSKEVLRFNAKITREEISAKFDVYAPIIQKYISKGIDKWIGNCEGPKVFYDTWMRANNIIALPIANILVGEKAATHDLVNSLANWSFDLGILVALPPIFSFIHPKLHEFLVTLPIILGWNPITSHRKVIIENVGPIIERRLNEKKVWGANYKPSNDLLEYYITQPDFVNRFQYYIDTLFILTFGAIGTTSRATTNALFDLGGRPQFMKELYEEALRIDKECNGSPKLSDLKKMKKLDSFVKESLRHTDEIVNLPHIVESESYTFSNGYTIPKGRTVKMYMEDLLKSKEAYGEDAEEFKPFQFVNTDSSATKIDRSFAVFGGGKHACPGRFFAINETKLVLHKLILKYKITTHSGKVDNKLVIGTITLPPKSGLVFENRQM</sequence>
<dbReference type="InterPro" id="IPR002403">
    <property type="entry name" value="Cyt_P450_E_grp-IV"/>
</dbReference>
<evidence type="ECO:0000256" key="4">
    <source>
        <dbReference type="ARBA" id="ARBA00022617"/>
    </source>
</evidence>
<evidence type="ECO:0000313" key="14">
    <source>
        <dbReference type="EMBL" id="CAG8591722.1"/>
    </source>
</evidence>
<dbReference type="Pfam" id="PF00067">
    <property type="entry name" value="p450"/>
    <property type="match status" value="1"/>
</dbReference>
<keyword evidence="8 11" id="KW-0408">Iron</keyword>
<evidence type="ECO:0000256" key="7">
    <source>
        <dbReference type="ARBA" id="ARBA00022989"/>
    </source>
</evidence>
<dbReference type="GO" id="GO:0004497">
    <property type="term" value="F:monooxygenase activity"/>
    <property type="evidence" value="ECO:0007669"/>
    <property type="project" value="UniProtKB-KW"/>
</dbReference>
<keyword evidence="12" id="KW-0560">Oxidoreductase</keyword>
<keyword evidence="6 11" id="KW-0479">Metal-binding</keyword>
<evidence type="ECO:0000313" key="15">
    <source>
        <dbReference type="Proteomes" id="UP000789570"/>
    </source>
</evidence>
<evidence type="ECO:0000256" key="5">
    <source>
        <dbReference type="ARBA" id="ARBA00022692"/>
    </source>
</evidence>
<dbReference type="AlphaFoldDB" id="A0A9N9G9Y8"/>
<evidence type="ECO:0000256" key="11">
    <source>
        <dbReference type="PIRSR" id="PIRSR602403-1"/>
    </source>
</evidence>
<comment type="caution">
    <text evidence="14">The sequence shown here is derived from an EMBL/GenBank/DDBJ whole genome shotgun (WGS) entry which is preliminary data.</text>
</comment>
<dbReference type="InterPro" id="IPR017972">
    <property type="entry name" value="Cyt_P450_CS"/>
</dbReference>
<keyword evidence="10 13" id="KW-0472">Membrane</keyword>
<dbReference type="OrthoDB" id="1844152at2759"/>
<keyword evidence="5 13" id="KW-0812">Transmembrane</keyword>
<evidence type="ECO:0000256" key="8">
    <source>
        <dbReference type="ARBA" id="ARBA00023004"/>
    </source>
</evidence>
<evidence type="ECO:0000256" key="12">
    <source>
        <dbReference type="RuleBase" id="RU000461"/>
    </source>
</evidence>
<feature type="binding site" description="axial binding residue" evidence="11">
    <location>
        <position position="444"/>
    </location>
    <ligand>
        <name>heme</name>
        <dbReference type="ChEBI" id="CHEBI:30413"/>
    </ligand>
    <ligandPart>
        <name>Fe</name>
        <dbReference type="ChEBI" id="CHEBI:18248"/>
    </ligandPart>
</feature>
<dbReference type="PRINTS" id="PR00465">
    <property type="entry name" value="EP450IV"/>
</dbReference>
<dbReference type="InterPro" id="IPR036396">
    <property type="entry name" value="Cyt_P450_sf"/>
</dbReference>
<name>A0A9N9G9Y8_9GLOM</name>
<dbReference type="EMBL" id="CAJVPQ010002304">
    <property type="protein sequence ID" value="CAG8591722.1"/>
    <property type="molecule type" value="Genomic_DNA"/>
</dbReference>
<evidence type="ECO:0000256" key="13">
    <source>
        <dbReference type="SAM" id="Phobius"/>
    </source>
</evidence>
<gene>
    <name evidence="14" type="ORF">FCALED_LOCUS8127</name>
</gene>
<keyword evidence="9 12" id="KW-0503">Monooxygenase</keyword>
<dbReference type="PANTHER" id="PTHR46206">
    <property type="entry name" value="CYTOCHROME P450"/>
    <property type="match status" value="1"/>
</dbReference>
<organism evidence="14 15">
    <name type="scientific">Funneliformis caledonium</name>
    <dbReference type="NCBI Taxonomy" id="1117310"/>
    <lineage>
        <taxon>Eukaryota</taxon>
        <taxon>Fungi</taxon>
        <taxon>Fungi incertae sedis</taxon>
        <taxon>Mucoromycota</taxon>
        <taxon>Glomeromycotina</taxon>
        <taxon>Glomeromycetes</taxon>
        <taxon>Glomerales</taxon>
        <taxon>Glomeraceae</taxon>
        <taxon>Funneliformis</taxon>
    </lineage>
</organism>
<evidence type="ECO:0000256" key="1">
    <source>
        <dbReference type="ARBA" id="ARBA00001971"/>
    </source>
</evidence>
<comment type="cofactor">
    <cofactor evidence="1 11">
        <name>heme</name>
        <dbReference type="ChEBI" id="CHEBI:30413"/>
    </cofactor>
</comment>
<keyword evidence="15" id="KW-1185">Reference proteome</keyword>
<dbReference type="CDD" id="cd11041">
    <property type="entry name" value="CYP503A1-like"/>
    <property type="match status" value="1"/>
</dbReference>
<evidence type="ECO:0000256" key="2">
    <source>
        <dbReference type="ARBA" id="ARBA00004370"/>
    </source>
</evidence>
<feature type="transmembrane region" description="Helical" evidence="13">
    <location>
        <begin position="6"/>
        <end position="27"/>
    </location>
</feature>
<dbReference type="Gene3D" id="1.10.630.10">
    <property type="entry name" value="Cytochrome P450"/>
    <property type="match status" value="1"/>
</dbReference>
<evidence type="ECO:0000256" key="10">
    <source>
        <dbReference type="ARBA" id="ARBA00023136"/>
    </source>
</evidence>
<dbReference type="PROSITE" id="PS00086">
    <property type="entry name" value="CYTOCHROME_P450"/>
    <property type="match status" value="1"/>
</dbReference>
<protein>
    <submittedName>
        <fullName evidence="14">8009_t:CDS:1</fullName>
    </submittedName>
</protein>
<dbReference type="GO" id="GO:0020037">
    <property type="term" value="F:heme binding"/>
    <property type="evidence" value="ECO:0007669"/>
    <property type="project" value="InterPro"/>
</dbReference>
<comment type="subcellular location">
    <subcellularLocation>
        <location evidence="2">Membrane</location>
    </subcellularLocation>
</comment>
<dbReference type="Proteomes" id="UP000789570">
    <property type="component" value="Unassembled WGS sequence"/>
</dbReference>
<dbReference type="InterPro" id="IPR001128">
    <property type="entry name" value="Cyt_P450"/>
</dbReference>
<evidence type="ECO:0000256" key="9">
    <source>
        <dbReference type="ARBA" id="ARBA00023033"/>
    </source>
</evidence>
<evidence type="ECO:0000256" key="3">
    <source>
        <dbReference type="ARBA" id="ARBA00010617"/>
    </source>
</evidence>
<reference evidence="14" key="1">
    <citation type="submission" date="2021-06" db="EMBL/GenBank/DDBJ databases">
        <authorList>
            <person name="Kallberg Y."/>
            <person name="Tangrot J."/>
            <person name="Rosling A."/>
        </authorList>
    </citation>
    <scope>NUCLEOTIDE SEQUENCE</scope>
    <source>
        <strain evidence="14">UK204</strain>
    </source>
</reference>
<dbReference type="SUPFAM" id="SSF48264">
    <property type="entry name" value="Cytochrome P450"/>
    <property type="match status" value="1"/>
</dbReference>
<evidence type="ECO:0000256" key="6">
    <source>
        <dbReference type="ARBA" id="ARBA00022723"/>
    </source>
</evidence>
<dbReference type="GO" id="GO:0016020">
    <property type="term" value="C:membrane"/>
    <property type="evidence" value="ECO:0007669"/>
    <property type="project" value="UniProtKB-SubCell"/>
</dbReference>
<keyword evidence="4 11" id="KW-0349">Heme</keyword>
<accession>A0A9N9G9Y8</accession>
<dbReference type="GO" id="GO:0005506">
    <property type="term" value="F:iron ion binding"/>
    <property type="evidence" value="ECO:0007669"/>
    <property type="project" value="InterPro"/>
</dbReference>
<dbReference type="PANTHER" id="PTHR46206:SF5">
    <property type="entry name" value="P450, PUTATIVE (EUROFUNG)-RELATED"/>
    <property type="match status" value="1"/>
</dbReference>
<comment type="similarity">
    <text evidence="3 12">Belongs to the cytochrome P450 family.</text>
</comment>
<dbReference type="GO" id="GO:0016705">
    <property type="term" value="F:oxidoreductase activity, acting on paired donors, with incorporation or reduction of molecular oxygen"/>
    <property type="evidence" value="ECO:0007669"/>
    <property type="project" value="InterPro"/>
</dbReference>
<keyword evidence="7 13" id="KW-1133">Transmembrane helix</keyword>
<proteinExistence type="inferred from homology"/>